<name>A0A955LWM1_UNCKA</name>
<evidence type="ECO:0000256" key="3">
    <source>
        <dbReference type="ARBA" id="ARBA00022679"/>
    </source>
</evidence>
<reference evidence="8" key="2">
    <citation type="journal article" date="2021" name="Microbiome">
        <title>Successional dynamics and alternative stable states in a saline activated sludge microbial community over 9 years.</title>
        <authorList>
            <person name="Wang Y."/>
            <person name="Ye J."/>
            <person name="Ju F."/>
            <person name="Liu L."/>
            <person name="Boyd J.A."/>
            <person name="Deng Y."/>
            <person name="Parks D.H."/>
            <person name="Jiang X."/>
            <person name="Yin X."/>
            <person name="Woodcroft B.J."/>
            <person name="Tyson G.W."/>
            <person name="Hugenholtz P."/>
            <person name="Polz M.F."/>
            <person name="Zhang T."/>
        </authorList>
    </citation>
    <scope>NUCLEOTIDE SEQUENCE</scope>
    <source>
        <strain evidence="8">HKST-UBA02</strain>
    </source>
</reference>
<comment type="similarity">
    <text evidence="7">Belongs to the phosphoglycerate kinase family.</text>
</comment>
<dbReference type="Gene3D" id="3.40.50.1260">
    <property type="entry name" value="Phosphoglycerate kinase, N-terminal domain"/>
    <property type="match status" value="2"/>
</dbReference>
<dbReference type="EC" id="2.7.2.3" evidence="2 7"/>
<dbReference type="AlphaFoldDB" id="A0A955LWM1"/>
<keyword evidence="5 7" id="KW-0418">Kinase</keyword>
<dbReference type="InterPro" id="IPR001576">
    <property type="entry name" value="Phosphoglycerate_kinase"/>
</dbReference>
<dbReference type="GO" id="GO:0006096">
    <property type="term" value="P:glycolytic process"/>
    <property type="evidence" value="ECO:0007669"/>
    <property type="project" value="InterPro"/>
</dbReference>
<dbReference type="EMBL" id="JAGQKY010000065">
    <property type="protein sequence ID" value="MCA9397559.1"/>
    <property type="molecule type" value="Genomic_DNA"/>
</dbReference>
<dbReference type="GO" id="GO:0004618">
    <property type="term" value="F:phosphoglycerate kinase activity"/>
    <property type="evidence" value="ECO:0007669"/>
    <property type="project" value="UniProtKB-EC"/>
</dbReference>
<evidence type="ECO:0000313" key="9">
    <source>
        <dbReference type="Proteomes" id="UP000699691"/>
    </source>
</evidence>
<dbReference type="GO" id="GO:0006094">
    <property type="term" value="P:gluconeogenesis"/>
    <property type="evidence" value="ECO:0007669"/>
    <property type="project" value="TreeGrafter"/>
</dbReference>
<dbReference type="PANTHER" id="PTHR11406">
    <property type="entry name" value="PHOSPHOGLYCERATE KINASE"/>
    <property type="match status" value="1"/>
</dbReference>
<protein>
    <recommendedName>
        <fullName evidence="2 7">Phosphoglycerate kinase</fullName>
        <ecNumber evidence="2 7">2.7.2.3</ecNumber>
    </recommendedName>
</protein>
<dbReference type="GO" id="GO:0043531">
    <property type="term" value="F:ADP binding"/>
    <property type="evidence" value="ECO:0007669"/>
    <property type="project" value="TreeGrafter"/>
</dbReference>
<dbReference type="InterPro" id="IPR015824">
    <property type="entry name" value="Phosphoglycerate_kinase_N"/>
</dbReference>
<evidence type="ECO:0000256" key="5">
    <source>
        <dbReference type="ARBA" id="ARBA00022777"/>
    </source>
</evidence>
<dbReference type="InterPro" id="IPR036043">
    <property type="entry name" value="Phosphoglycerate_kinase_sf"/>
</dbReference>
<reference evidence="8" key="1">
    <citation type="submission" date="2020-04" db="EMBL/GenBank/DDBJ databases">
        <authorList>
            <person name="Zhang T."/>
        </authorList>
    </citation>
    <scope>NUCLEOTIDE SEQUENCE</scope>
    <source>
        <strain evidence="8">HKST-UBA02</strain>
    </source>
</reference>
<keyword evidence="3 7" id="KW-0808">Transferase</keyword>
<comment type="catalytic activity">
    <reaction evidence="1 7">
        <text>(2R)-3-phosphoglycerate + ATP = (2R)-3-phospho-glyceroyl phosphate + ADP</text>
        <dbReference type="Rhea" id="RHEA:14801"/>
        <dbReference type="ChEBI" id="CHEBI:30616"/>
        <dbReference type="ChEBI" id="CHEBI:57604"/>
        <dbReference type="ChEBI" id="CHEBI:58272"/>
        <dbReference type="ChEBI" id="CHEBI:456216"/>
        <dbReference type="EC" id="2.7.2.3"/>
    </reaction>
</comment>
<dbReference type="GO" id="GO:0005524">
    <property type="term" value="F:ATP binding"/>
    <property type="evidence" value="ECO:0007669"/>
    <property type="project" value="UniProtKB-KW"/>
</dbReference>
<dbReference type="Pfam" id="PF00162">
    <property type="entry name" value="PGK"/>
    <property type="match status" value="1"/>
</dbReference>
<evidence type="ECO:0000256" key="4">
    <source>
        <dbReference type="ARBA" id="ARBA00022741"/>
    </source>
</evidence>
<evidence type="ECO:0000256" key="7">
    <source>
        <dbReference type="RuleBase" id="RU000532"/>
    </source>
</evidence>
<evidence type="ECO:0000256" key="2">
    <source>
        <dbReference type="ARBA" id="ARBA00013061"/>
    </source>
</evidence>
<gene>
    <name evidence="8" type="ORF">KC573_01915</name>
</gene>
<sequence>MKTILTADVSDKTVLVRGDLDVAMEDGKVVEDYRLEALVPTINYLKDKHAKIVLIGHLGRPEGVDPAFSLKPVIARVSELISEDIPFIENWLDDKEAVTNALRDTSIVALENLRFDQREKDNDKDFAQALASLVDVFVNESFATAHREQASTIAVTEFLPSYAGLRFQQEIEELSKVRENPYRPLVMVMGGGKAETKVPLVSGISSFADHILLGGKLMFATELEGVKGARFPVDSVRVDDIGPKSVELFGEY</sequence>
<dbReference type="PRINTS" id="PR00477">
    <property type="entry name" value="PHGLYCKINASE"/>
</dbReference>
<proteinExistence type="inferred from homology"/>
<feature type="non-terminal residue" evidence="8">
    <location>
        <position position="252"/>
    </location>
</feature>
<dbReference type="SUPFAM" id="SSF53748">
    <property type="entry name" value="Phosphoglycerate kinase"/>
    <property type="match status" value="1"/>
</dbReference>
<keyword evidence="6" id="KW-0067">ATP-binding</keyword>
<dbReference type="Proteomes" id="UP000699691">
    <property type="component" value="Unassembled WGS sequence"/>
</dbReference>
<keyword evidence="4" id="KW-0547">Nucleotide-binding</keyword>
<evidence type="ECO:0000256" key="1">
    <source>
        <dbReference type="ARBA" id="ARBA00000642"/>
    </source>
</evidence>
<dbReference type="PANTHER" id="PTHR11406:SF23">
    <property type="entry name" value="PHOSPHOGLYCERATE KINASE 1, CHLOROPLASTIC-RELATED"/>
    <property type="match status" value="1"/>
</dbReference>
<dbReference type="GO" id="GO:0005829">
    <property type="term" value="C:cytosol"/>
    <property type="evidence" value="ECO:0007669"/>
    <property type="project" value="TreeGrafter"/>
</dbReference>
<evidence type="ECO:0000313" key="8">
    <source>
        <dbReference type="EMBL" id="MCA9397559.1"/>
    </source>
</evidence>
<organism evidence="8 9">
    <name type="scientific">candidate division WWE3 bacterium</name>
    <dbReference type="NCBI Taxonomy" id="2053526"/>
    <lineage>
        <taxon>Bacteria</taxon>
        <taxon>Katanobacteria</taxon>
    </lineage>
</organism>
<comment type="caution">
    <text evidence="8">The sequence shown here is derived from an EMBL/GenBank/DDBJ whole genome shotgun (WGS) entry which is preliminary data.</text>
</comment>
<evidence type="ECO:0000256" key="6">
    <source>
        <dbReference type="ARBA" id="ARBA00022840"/>
    </source>
</evidence>
<accession>A0A955LWM1</accession>